<dbReference type="InterPro" id="IPR009057">
    <property type="entry name" value="Homeodomain-like_sf"/>
</dbReference>
<dbReference type="SUPFAM" id="SSF46689">
    <property type="entry name" value="Homeodomain-like"/>
    <property type="match status" value="1"/>
</dbReference>
<gene>
    <name evidence="4" type="ORF">NCTC8139_00067</name>
</gene>
<evidence type="ECO:0000259" key="3">
    <source>
        <dbReference type="PROSITE" id="PS50977"/>
    </source>
</evidence>
<dbReference type="Proteomes" id="UP000360750">
    <property type="component" value="Unassembled WGS sequence"/>
</dbReference>
<dbReference type="GeneID" id="60748127"/>
<comment type="caution">
    <text evidence="4">The sequence shown here is derived from an EMBL/GenBank/DDBJ whole genome shotgun (WGS) entry which is preliminary data.</text>
</comment>
<proteinExistence type="predicted"/>
<dbReference type="AlphaFoldDB" id="A0ABD7UX96"/>
<evidence type="ECO:0000313" key="5">
    <source>
        <dbReference type="Proteomes" id="UP000360750"/>
    </source>
</evidence>
<evidence type="ECO:0000313" key="4">
    <source>
        <dbReference type="EMBL" id="VFA80884.1"/>
    </source>
</evidence>
<dbReference type="Pfam" id="PF18556">
    <property type="entry name" value="TetR_C_35"/>
    <property type="match status" value="1"/>
</dbReference>
<dbReference type="PROSITE" id="PS50977">
    <property type="entry name" value="HTH_TETR_2"/>
    <property type="match status" value="1"/>
</dbReference>
<dbReference type="InterPro" id="IPR001647">
    <property type="entry name" value="HTH_TetR"/>
</dbReference>
<organism evidence="4 5">
    <name type="scientific">Gordonia paraffinivorans</name>
    <dbReference type="NCBI Taxonomy" id="175628"/>
    <lineage>
        <taxon>Bacteria</taxon>
        <taxon>Bacillati</taxon>
        <taxon>Actinomycetota</taxon>
        <taxon>Actinomycetes</taxon>
        <taxon>Mycobacteriales</taxon>
        <taxon>Gordoniaceae</taxon>
        <taxon>Gordonia</taxon>
    </lineage>
</organism>
<reference evidence="4 5" key="1">
    <citation type="submission" date="2019-02" db="EMBL/GenBank/DDBJ databases">
        <authorList>
            <consortium name="Pathogen Informatics"/>
        </authorList>
    </citation>
    <scope>NUCLEOTIDE SEQUENCE [LARGE SCALE GENOMIC DNA]</scope>
    <source>
        <strain evidence="4 5">3012STDY6756503</strain>
    </source>
</reference>
<evidence type="ECO:0000256" key="2">
    <source>
        <dbReference type="PROSITE-ProRule" id="PRU00335"/>
    </source>
</evidence>
<dbReference type="RefSeq" id="WP_131733144.1">
    <property type="nucleotide sequence ID" value="NZ_CAACYD010000001.1"/>
</dbReference>
<dbReference type="EMBL" id="CAACYD010000001">
    <property type="protein sequence ID" value="VFA80884.1"/>
    <property type="molecule type" value="Genomic_DNA"/>
</dbReference>
<evidence type="ECO:0000256" key="1">
    <source>
        <dbReference type="ARBA" id="ARBA00023125"/>
    </source>
</evidence>
<feature type="domain" description="HTH tetR-type" evidence="3">
    <location>
        <begin position="12"/>
        <end position="72"/>
    </location>
</feature>
<keyword evidence="1 2" id="KW-0238">DNA-binding</keyword>
<dbReference type="Pfam" id="PF00440">
    <property type="entry name" value="TetR_N"/>
    <property type="match status" value="1"/>
</dbReference>
<accession>A0ABD7UX96</accession>
<dbReference type="GO" id="GO:0003677">
    <property type="term" value="F:DNA binding"/>
    <property type="evidence" value="ECO:0007669"/>
    <property type="project" value="UniProtKB-UniRule"/>
</dbReference>
<dbReference type="Gene3D" id="1.10.357.10">
    <property type="entry name" value="Tetracycline Repressor, domain 2"/>
    <property type="match status" value="1"/>
</dbReference>
<dbReference type="InterPro" id="IPR040611">
    <property type="entry name" value="AlkX_C"/>
</dbReference>
<feature type="DNA-binding region" description="H-T-H motif" evidence="2">
    <location>
        <begin position="35"/>
        <end position="54"/>
    </location>
</feature>
<sequence length="201" mass="21684">MKTRNYAQDSKSLLRNSLLDGLHDLLMERDWSQVRMSGVAAATGVSRQTVYNEFGSRYGLARGYAVRLASRFAGHVAEALAAHVDDVTGALRTSFTEYFAGVATDPLVASLLSGEAKPDLMKLITTDAAPILTTASEVLAQAFRESTWLSMAEDDIERVCRATTRMALSFVAMPPEGDRDAAADLAEIIAPAIEAARVRAD</sequence>
<name>A0ABD7UX96_9ACTN</name>
<protein>
    <recommendedName>
        <fullName evidence="3">HTH tetR-type domain-containing protein</fullName>
    </recommendedName>
</protein>